<feature type="domain" description="Tr-type G" evidence="1">
    <location>
        <begin position="1"/>
        <end position="153"/>
    </location>
</feature>
<evidence type="ECO:0000313" key="3">
    <source>
        <dbReference type="Proteomes" id="UP000541444"/>
    </source>
</evidence>
<reference evidence="2 3" key="1">
    <citation type="journal article" date="2020" name="IScience">
        <title>Genome Sequencing of the Endangered Kingdonia uniflora (Circaeasteraceae, Ranunculales) Reveals Potential Mechanisms of Evolutionary Specialization.</title>
        <authorList>
            <person name="Sun Y."/>
            <person name="Deng T."/>
            <person name="Zhang A."/>
            <person name="Moore M.J."/>
            <person name="Landis J.B."/>
            <person name="Lin N."/>
            <person name="Zhang H."/>
            <person name="Zhang X."/>
            <person name="Huang J."/>
            <person name="Zhang X."/>
            <person name="Sun H."/>
            <person name="Wang H."/>
        </authorList>
    </citation>
    <scope>NUCLEOTIDE SEQUENCE [LARGE SCALE GENOMIC DNA]</scope>
    <source>
        <strain evidence="2">TB1705</strain>
        <tissue evidence="2">Leaf</tissue>
    </source>
</reference>
<dbReference type="AlphaFoldDB" id="A0A7J7LG87"/>
<dbReference type="Pfam" id="PF00009">
    <property type="entry name" value="GTP_EFTU"/>
    <property type="match status" value="1"/>
</dbReference>
<accession>A0A7J7LG87</accession>
<dbReference type="GO" id="GO:0042256">
    <property type="term" value="P:cytosolic ribosome assembly"/>
    <property type="evidence" value="ECO:0007669"/>
    <property type="project" value="TreeGrafter"/>
</dbReference>
<dbReference type="EMBL" id="JACGCM010002300">
    <property type="protein sequence ID" value="KAF6141666.1"/>
    <property type="molecule type" value="Genomic_DNA"/>
</dbReference>
<dbReference type="GO" id="GO:0005525">
    <property type="term" value="F:GTP binding"/>
    <property type="evidence" value="ECO:0007669"/>
    <property type="project" value="InterPro"/>
</dbReference>
<dbReference type="PANTHER" id="PTHR42908">
    <property type="entry name" value="TRANSLATION ELONGATION FACTOR-RELATED"/>
    <property type="match status" value="1"/>
</dbReference>
<gene>
    <name evidence="2" type="ORF">GIB67_001218</name>
</gene>
<name>A0A7J7LG87_9MAGN</name>
<comment type="caution">
    <text evidence="2">The sequence shown here is derived from an EMBL/GenBank/DDBJ whole genome shotgun (WGS) entry which is preliminary data.</text>
</comment>
<proteinExistence type="predicted"/>
<dbReference type="SUPFAM" id="SSF52540">
    <property type="entry name" value="P-loop containing nucleoside triphosphate hydrolases"/>
    <property type="match status" value="1"/>
</dbReference>
<dbReference type="InterPro" id="IPR000795">
    <property type="entry name" value="T_Tr_GTP-bd_dom"/>
</dbReference>
<dbReference type="Gene3D" id="3.40.50.300">
    <property type="entry name" value="P-loop containing nucleotide triphosphate hydrolases"/>
    <property type="match status" value="1"/>
</dbReference>
<dbReference type="GO" id="GO:1990904">
    <property type="term" value="C:ribonucleoprotein complex"/>
    <property type="evidence" value="ECO:0007669"/>
    <property type="project" value="TreeGrafter"/>
</dbReference>
<organism evidence="2 3">
    <name type="scientific">Kingdonia uniflora</name>
    <dbReference type="NCBI Taxonomy" id="39325"/>
    <lineage>
        <taxon>Eukaryota</taxon>
        <taxon>Viridiplantae</taxon>
        <taxon>Streptophyta</taxon>
        <taxon>Embryophyta</taxon>
        <taxon>Tracheophyta</taxon>
        <taxon>Spermatophyta</taxon>
        <taxon>Magnoliopsida</taxon>
        <taxon>Ranunculales</taxon>
        <taxon>Circaeasteraceae</taxon>
        <taxon>Kingdonia</taxon>
    </lineage>
</organism>
<evidence type="ECO:0000313" key="2">
    <source>
        <dbReference type="EMBL" id="KAF6141666.1"/>
    </source>
</evidence>
<dbReference type="OrthoDB" id="364892at2759"/>
<protein>
    <recommendedName>
        <fullName evidence="1">Tr-type G domain-containing protein</fullName>
    </recommendedName>
</protein>
<sequence length="169" mass="19194">MKSASIELQFENHYINLIESPGHMDFCSKVSSAARLSDSALILVNAVEGVHRQTHAVLRQAWVKKLKPCLAINKIDRLILELELKPMDAFTKLLKIIYEVNRIYSGYESEKYLSDIDPILAEPSGVEENTEGIFQPQKRTVAFVCALDGWGFPTEDFLRLWASKGMDYD</sequence>
<dbReference type="GO" id="GO:0003924">
    <property type="term" value="F:GTPase activity"/>
    <property type="evidence" value="ECO:0007669"/>
    <property type="project" value="InterPro"/>
</dbReference>
<dbReference type="GO" id="GO:0043022">
    <property type="term" value="F:ribosome binding"/>
    <property type="evidence" value="ECO:0007669"/>
    <property type="project" value="TreeGrafter"/>
</dbReference>
<evidence type="ECO:0000259" key="1">
    <source>
        <dbReference type="Pfam" id="PF00009"/>
    </source>
</evidence>
<dbReference type="Proteomes" id="UP000541444">
    <property type="component" value="Unassembled WGS sequence"/>
</dbReference>
<dbReference type="InterPro" id="IPR027417">
    <property type="entry name" value="P-loop_NTPase"/>
</dbReference>
<dbReference type="PANTHER" id="PTHR42908:SF3">
    <property type="entry name" value="ELONGATION FACTOR-LIKE GTPASE 1"/>
    <property type="match status" value="1"/>
</dbReference>
<dbReference type="GO" id="GO:0005829">
    <property type="term" value="C:cytosol"/>
    <property type="evidence" value="ECO:0007669"/>
    <property type="project" value="TreeGrafter"/>
</dbReference>
<keyword evidence="3" id="KW-1185">Reference proteome</keyword>